<evidence type="ECO:0000256" key="1">
    <source>
        <dbReference type="ARBA" id="ARBA00023015"/>
    </source>
</evidence>
<dbReference type="InterPro" id="IPR018062">
    <property type="entry name" value="HTH_AraC-typ_CS"/>
</dbReference>
<dbReference type="PROSITE" id="PS00041">
    <property type="entry name" value="HTH_ARAC_FAMILY_1"/>
    <property type="match status" value="1"/>
</dbReference>
<keyword evidence="7" id="KW-1185">Reference proteome</keyword>
<keyword evidence="4" id="KW-0812">Transmembrane</keyword>
<evidence type="ECO:0000256" key="3">
    <source>
        <dbReference type="ARBA" id="ARBA00023163"/>
    </source>
</evidence>
<dbReference type="AlphaFoldDB" id="A0A378RHJ7"/>
<protein>
    <submittedName>
        <fullName evidence="6">DNA-binding transcriptional regulator MelR</fullName>
    </submittedName>
</protein>
<proteinExistence type="predicted"/>
<evidence type="ECO:0000259" key="5">
    <source>
        <dbReference type="PROSITE" id="PS01124"/>
    </source>
</evidence>
<keyword evidence="1" id="KW-0805">Transcription regulation</keyword>
<dbReference type="Pfam" id="PF12833">
    <property type="entry name" value="HTH_18"/>
    <property type="match status" value="1"/>
</dbReference>
<keyword evidence="4" id="KW-0472">Membrane</keyword>
<dbReference type="Proteomes" id="UP000255024">
    <property type="component" value="Unassembled WGS sequence"/>
</dbReference>
<evidence type="ECO:0000256" key="2">
    <source>
        <dbReference type="ARBA" id="ARBA00023125"/>
    </source>
</evidence>
<keyword evidence="4" id="KW-1133">Transmembrane helix</keyword>
<dbReference type="Gene3D" id="1.10.10.60">
    <property type="entry name" value="Homeodomain-like"/>
    <property type="match status" value="1"/>
</dbReference>
<accession>A0A378RHJ7</accession>
<dbReference type="GO" id="GO:0003700">
    <property type="term" value="F:DNA-binding transcription factor activity"/>
    <property type="evidence" value="ECO:0007669"/>
    <property type="project" value="InterPro"/>
</dbReference>
<feature type="domain" description="HTH araC/xylS-type" evidence="5">
    <location>
        <begin position="113"/>
        <end position="220"/>
    </location>
</feature>
<gene>
    <name evidence="6" type="ORF">NCTC11179_00028</name>
</gene>
<dbReference type="PANTHER" id="PTHR43280:SF2">
    <property type="entry name" value="HTH-TYPE TRANSCRIPTIONAL REGULATOR EXSA"/>
    <property type="match status" value="1"/>
</dbReference>
<keyword evidence="2 6" id="KW-0238">DNA-binding</keyword>
<keyword evidence="3" id="KW-0804">Transcription</keyword>
<sequence length="220" mass="25447">MKEKEVKKVKKQEKYSRTILRVKLVLLFCCLVLMGILFSKGIEQSYTVWLAYSILVLAVHLVQKGVHRYYLSRQVERTEGTTNAYLKKENVILKPKGNIVAVTRAIMTVAEVKALQTLLYTHVIDTKLFLDANLTLSKVVNLLKVDKSKLTGYFKHSASLSFKQYINRLRIEYAMIIIRDREHDITVEELSFLCGFNSRLSFYRAFVYFYGFAPSALLKS</sequence>
<dbReference type="PANTHER" id="PTHR43280">
    <property type="entry name" value="ARAC-FAMILY TRANSCRIPTIONAL REGULATOR"/>
    <property type="match status" value="1"/>
</dbReference>
<evidence type="ECO:0000313" key="7">
    <source>
        <dbReference type="Proteomes" id="UP000255024"/>
    </source>
</evidence>
<feature type="transmembrane region" description="Helical" evidence="4">
    <location>
        <begin position="20"/>
        <end position="38"/>
    </location>
</feature>
<reference evidence="6 7" key="1">
    <citation type="submission" date="2018-06" db="EMBL/GenBank/DDBJ databases">
        <authorList>
            <consortium name="Pathogen Informatics"/>
            <person name="Doyle S."/>
        </authorList>
    </citation>
    <scope>NUCLEOTIDE SEQUENCE [LARGE SCALE GENOMIC DNA]</scope>
    <source>
        <strain evidence="6 7">NCTC11179</strain>
    </source>
</reference>
<name>A0A378RHJ7_MYROD</name>
<feature type="transmembrane region" description="Helical" evidence="4">
    <location>
        <begin position="44"/>
        <end position="62"/>
    </location>
</feature>
<dbReference type="SUPFAM" id="SSF46689">
    <property type="entry name" value="Homeodomain-like"/>
    <property type="match status" value="1"/>
</dbReference>
<evidence type="ECO:0000256" key="4">
    <source>
        <dbReference type="SAM" id="Phobius"/>
    </source>
</evidence>
<evidence type="ECO:0000313" key="6">
    <source>
        <dbReference type="EMBL" id="STZ26513.1"/>
    </source>
</evidence>
<organism evidence="6 7">
    <name type="scientific">Myroides odoratus</name>
    <name type="common">Flavobacterium odoratum</name>
    <dbReference type="NCBI Taxonomy" id="256"/>
    <lineage>
        <taxon>Bacteria</taxon>
        <taxon>Pseudomonadati</taxon>
        <taxon>Bacteroidota</taxon>
        <taxon>Flavobacteriia</taxon>
        <taxon>Flavobacteriales</taxon>
        <taxon>Flavobacteriaceae</taxon>
        <taxon>Myroides</taxon>
    </lineage>
</organism>
<dbReference type="InterPro" id="IPR009057">
    <property type="entry name" value="Homeodomain-like_sf"/>
</dbReference>
<dbReference type="PROSITE" id="PS01124">
    <property type="entry name" value="HTH_ARAC_FAMILY_2"/>
    <property type="match status" value="1"/>
</dbReference>
<dbReference type="RefSeq" id="WP_115089652.1">
    <property type="nucleotide sequence ID" value="NZ_CP068107.1"/>
</dbReference>
<dbReference type="EMBL" id="UGQL01000001">
    <property type="protein sequence ID" value="STZ26513.1"/>
    <property type="molecule type" value="Genomic_DNA"/>
</dbReference>
<dbReference type="InterPro" id="IPR018060">
    <property type="entry name" value="HTH_AraC"/>
</dbReference>
<dbReference type="SMART" id="SM00342">
    <property type="entry name" value="HTH_ARAC"/>
    <property type="match status" value="1"/>
</dbReference>
<dbReference type="GO" id="GO:0043565">
    <property type="term" value="F:sequence-specific DNA binding"/>
    <property type="evidence" value="ECO:0007669"/>
    <property type="project" value="InterPro"/>
</dbReference>